<evidence type="ECO:0000313" key="1">
    <source>
        <dbReference type="EMBL" id="AIF07879.1"/>
    </source>
</evidence>
<organism evidence="1">
    <name type="scientific">uncultured marine thaumarchaeote KM3_25_D06</name>
    <dbReference type="NCBI Taxonomy" id="1456104"/>
    <lineage>
        <taxon>Archaea</taxon>
        <taxon>Nitrososphaerota</taxon>
        <taxon>environmental samples</taxon>
    </lineage>
</organism>
<reference evidence="1" key="1">
    <citation type="journal article" date="2014" name="Genome Biol. Evol.">
        <title>Pangenome evidence for extensive interdomain horizontal transfer affecting lineage core and shell genes in uncultured planktonic thaumarchaeota and euryarchaeota.</title>
        <authorList>
            <person name="Deschamps P."/>
            <person name="Zivanovic Y."/>
            <person name="Moreira D."/>
            <person name="Rodriguez-Valera F."/>
            <person name="Lopez-Garcia P."/>
        </authorList>
    </citation>
    <scope>NUCLEOTIDE SEQUENCE</scope>
</reference>
<accession>A0A075GVU7</accession>
<name>A0A075GVU7_9ARCH</name>
<sequence length="193" mass="23125">MSENPSISWYNDFLGVAYRYFDIRMNVVLMFNESKPTRDLWYETMHWWNDHTIKIRFIETGDDYWFVMGADSRRPDTNKYFYKILEKSANYERFKKGHQGSAYMRFGIYSRKTVDEVKNDALCDCGHRKDDHDVDSHSCLYEVCDCTNFDTFQLNILKKKKVVTNIKFLSEDDVKDDALAWNCLNRNKYSKND</sequence>
<protein>
    <submittedName>
        <fullName evidence="1">Uncharacterized protein</fullName>
    </submittedName>
</protein>
<dbReference type="AlphaFoldDB" id="A0A075GVU7"/>
<proteinExistence type="predicted"/>
<dbReference type="EMBL" id="KF900815">
    <property type="protein sequence ID" value="AIF07879.1"/>
    <property type="molecule type" value="Genomic_DNA"/>
</dbReference>